<organism evidence="2 3">
    <name type="scientific">Camelina sativa</name>
    <name type="common">False flax</name>
    <name type="synonym">Myagrum sativum</name>
    <dbReference type="NCBI Taxonomy" id="90675"/>
    <lineage>
        <taxon>Eukaryota</taxon>
        <taxon>Viridiplantae</taxon>
        <taxon>Streptophyta</taxon>
        <taxon>Embryophyta</taxon>
        <taxon>Tracheophyta</taxon>
        <taxon>Spermatophyta</taxon>
        <taxon>Magnoliopsida</taxon>
        <taxon>eudicotyledons</taxon>
        <taxon>Gunneridae</taxon>
        <taxon>Pentapetalae</taxon>
        <taxon>rosids</taxon>
        <taxon>malvids</taxon>
        <taxon>Brassicales</taxon>
        <taxon>Brassicaceae</taxon>
        <taxon>Camelineae</taxon>
        <taxon>Camelina</taxon>
    </lineage>
</organism>
<feature type="domain" description="EDRF1 N-terminal" evidence="1">
    <location>
        <begin position="104"/>
        <end position="202"/>
    </location>
</feature>
<dbReference type="Pfam" id="PF23788">
    <property type="entry name" value="EDRF1_N"/>
    <property type="match status" value="1"/>
</dbReference>
<dbReference type="PANTHER" id="PTHR15000:SF1">
    <property type="entry name" value="ERYTHROID DIFFERENTIATION-RELATED FACTOR 1"/>
    <property type="match status" value="1"/>
</dbReference>
<keyword evidence="2" id="KW-1185">Reference proteome</keyword>
<evidence type="ECO:0000259" key="1">
    <source>
        <dbReference type="Pfam" id="PF23788"/>
    </source>
</evidence>
<dbReference type="PANTHER" id="PTHR15000">
    <property type="entry name" value="ERYTHROID DIFFERENTIATION-RELATED FACTOR 1"/>
    <property type="match status" value="1"/>
</dbReference>
<name>A0ABM0WXH7_CAMSA</name>
<evidence type="ECO:0000313" key="2">
    <source>
        <dbReference type="Proteomes" id="UP000694864"/>
    </source>
</evidence>
<evidence type="ECO:0000313" key="3">
    <source>
        <dbReference type="RefSeq" id="XP_010477568.1"/>
    </source>
</evidence>
<reference evidence="2" key="1">
    <citation type="journal article" date="2014" name="Nat. Commun.">
        <title>The emerging biofuel crop Camelina sativa retains a highly undifferentiated hexaploid genome structure.</title>
        <authorList>
            <person name="Kagale S."/>
            <person name="Koh C."/>
            <person name="Nixon J."/>
            <person name="Bollina V."/>
            <person name="Clarke W.E."/>
            <person name="Tuteja R."/>
            <person name="Spillane C."/>
            <person name="Robinson S.J."/>
            <person name="Links M.G."/>
            <person name="Clarke C."/>
            <person name="Higgins E.E."/>
            <person name="Huebert T."/>
            <person name="Sharpe A.G."/>
            <person name="Parkin I.A."/>
        </authorList>
    </citation>
    <scope>NUCLEOTIDE SEQUENCE [LARGE SCALE GENOMIC DNA]</scope>
    <source>
        <strain evidence="2">cv. DH55</strain>
    </source>
</reference>
<sequence length="527" mass="58907">MRLRSSLVGEMRFAAQVGGENREREEESISEIDVIAPTKILQQILKAPHSKSRVSVAVQRAGHTVVLNPGPDVAESERLIGKRSLGVSFQNYAGLSPVSQQVPTLSWLEAWLDNVMDSVPELAICNHLNGVVQGYELLPDGISGDAPAVDPNVVQQNSLAVLRFLQSNCKKDPGVYWLYKSASEEDLLQLFDLSTIAKNHSSSASSFPLVVRACAHEQFARFILNNEEEFDLTVEANNVRRKVKVADFDRVEESLDRVVNSASGTIGPVCQDRAPLTATSSISSHRAAVQHVILAIKSLTGTRQLMSSDQEVKWLPTSTLDRKLWSLVLLLGESYLSLGEAYKEDGQLLEALNIVELACSIFGSMPHKFGESLFASAMYTSFSRLIQFGKFEELLNHPTPSTTQDYISFREFPSVRIFWAKVWLMVGEIHVKFQISPLPEGYEVTKKEEMPFEILEEVDKLKNKLTAHSRRCQFCLLVNCTCVAQKKNWGKGRGGIFKYLTRSCRKKPVGCIRLFPTNSKIIESKRR</sequence>
<dbReference type="GeneID" id="104756646"/>
<accession>A0ABM0WXH7</accession>
<protein>
    <submittedName>
        <fullName evidence="3">Uncharacterized protein LOC104756646</fullName>
    </submittedName>
</protein>
<dbReference type="Proteomes" id="UP000694864">
    <property type="component" value="Chromosome 17"/>
</dbReference>
<gene>
    <name evidence="3" type="primary">LOC104756646</name>
</gene>
<dbReference type="InterPro" id="IPR056582">
    <property type="entry name" value="EDRF1_N"/>
</dbReference>
<reference evidence="3" key="2">
    <citation type="submission" date="2025-08" db="UniProtKB">
        <authorList>
            <consortium name="RefSeq"/>
        </authorList>
    </citation>
    <scope>IDENTIFICATION</scope>
    <source>
        <tissue evidence="3">Leaf</tissue>
    </source>
</reference>
<proteinExistence type="predicted"/>
<dbReference type="RefSeq" id="XP_010477568.1">
    <property type="nucleotide sequence ID" value="XM_010479266.2"/>
</dbReference>